<dbReference type="Proteomes" id="UP000260812">
    <property type="component" value="Unassembled WGS sequence"/>
</dbReference>
<keyword evidence="1" id="KW-1133">Transmembrane helix</keyword>
<keyword evidence="1" id="KW-0472">Membrane</keyword>
<feature type="transmembrane region" description="Helical" evidence="1">
    <location>
        <begin position="133"/>
        <end position="151"/>
    </location>
</feature>
<sequence>MPMINTLKQIIFMRTALWVNAFLYYLKRLPLAGKLVPDSVYANYSAKKILAAGAFLVRQLVDITGKPLYLLFFVLLPAQLLSGKVPVWKGQTFSLMAHILFFLNCIIGSLGDSQIFTVTRDKITLLKYMKGDVRSYTHAALCLKYVPFFLYYLPFLILFSLLCGGTAVQGLFLWILLAAARGMGEAFQLFVFDRTGKVYYRNMACSWAIIGIGLAGAYLLPLSGISLPASFLLHPVSMVFWLACGGFSLYYIITGYKGYEQKLIHSIDINFLLTTIMKSSSASSFKEVEVREKDAELSLSVKQHTSALRGYAYFNSLFFARHRRQLLRPVYYRLIAVAAIFALSVVFLLLNRPAAVKLGQNMTSLLPSFVYIMYFLTVADKACRAMFYNCDKDMLHYSFYRRPDTILKNFRVRLMYVSLYDAVIAGALCPCAVIFRLLCGVSIFTADMLLFCLAILLLSVLFTAHHLCLYYIFQPYSESLQIKNPFFSVINIIMYALCFLCLEIKVTGSLFTLGVLGFTVIYIAAALVLVYFRSPKAFRVK</sequence>
<gene>
    <name evidence="3" type="ORF">DWY69_12530</name>
    <name evidence="2" type="ORF">DXC51_13420</name>
</gene>
<feature type="transmembrane region" description="Helical" evidence="1">
    <location>
        <begin position="362"/>
        <end position="379"/>
    </location>
</feature>
<feature type="transmembrane region" description="Helical" evidence="1">
    <location>
        <begin position="448"/>
        <end position="473"/>
    </location>
</feature>
<evidence type="ECO:0000313" key="2">
    <source>
        <dbReference type="EMBL" id="RGE59793.1"/>
    </source>
</evidence>
<reference evidence="3 5" key="1">
    <citation type="submission" date="2018-08" db="EMBL/GenBank/DDBJ databases">
        <title>A genome reference for cultivated species of the human gut microbiota.</title>
        <authorList>
            <person name="Zou Y."/>
            <person name="Xue W."/>
            <person name="Luo G."/>
        </authorList>
    </citation>
    <scope>NUCLEOTIDE SEQUENCE [LARGE SCALE GENOMIC DNA]</scope>
    <source>
        <strain evidence="3 5">AF26-4BH</strain>
        <strain evidence="2">TF05-5AC</strain>
    </source>
</reference>
<feature type="transmembrane region" description="Helical" evidence="1">
    <location>
        <begin position="330"/>
        <end position="350"/>
    </location>
</feature>
<dbReference type="Proteomes" id="UP000261166">
    <property type="component" value="Unassembled WGS sequence"/>
</dbReference>
<feature type="transmembrane region" description="Helical" evidence="1">
    <location>
        <begin position="511"/>
        <end position="532"/>
    </location>
</feature>
<keyword evidence="4" id="KW-1185">Reference proteome</keyword>
<feature type="transmembrane region" description="Helical" evidence="1">
    <location>
        <begin position="93"/>
        <end position="112"/>
    </location>
</feature>
<protein>
    <submittedName>
        <fullName evidence="3">Uncharacterized protein</fullName>
    </submittedName>
</protein>
<evidence type="ECO:0000313" key="4">
    <source>
        <dbReference type="Proteomes" id="UP000260812"/>
    </source>
</evidence>
<dbReference type="EMBL" id="QVLV01000008">
    <property type="protein sequence ID" value="RGE59793.1"/>
    <property type="molecule type" value="Genomic_DNA"/>
</dbReference>
<evidence type="ECO:0000313" key="3">
    <source>
        <dbReference type="EMBL" id="RGE71430.1"/>
    </source>
</evidence>
<feature type="transmembrane region" description="Helical" evidence="1">
    <location>
        <begin position="485"/>
        <end position="505"/>
    </location>
</feature>
<evidence type="ECO:0000313" key="5">
    <source>
        <dbReference type="Proteomes" id="UP000261166"/>
    </source>
</evidence>
<dbReference type="OrthoDB" id="1710898at2"/>
<feature type="transmembrane region" description="Helical" evidence="1">
    <location>
        <begin position="232"/>
        <end position="253"/>
    </location>
</feature>
<dbReference type="EMBL" id="QVLU01000010">
    <property type="protein sequence ID" value="RGE71430.1"/>
    <property type="molecule type" value="Genomic_DNA"/>
</dbReference>
<feature type="transmembrane region" description="Helical" evidence="1">
    <location>
        <begin position="198"/>
        <end position="220"/>
    </location>
</feature>
<proteinExistence type="predicted"/>
<organism evidence="3 5">
    <name type="scientific">Eisenbergiella massiliensis</name>
    <dbReference type="NCBI Taxonomy" id="1720294"/>
    <lineage>
        <taxon>Bacteria</taxon>
        <taxon>Bacillati</taxon>
        <taxon>Bacillota</taxon>
        <taxon>Clostridia</taxon>
        <taxon>Lachnospirales</taxon>
        <taxon>Lachnospiraceae</taxon>
        <taxon>Eisenbergiella</taxon>
    </lineage>
</organism>
<feature type="transmembrane region" description="Helical" evidence="1">
    <location>
        <begin position="414"/>
        <end position="436"/>
    </location>
</feature>
<keyword evidence="1" id="KW-0812">Transmembrane</keyword>
<accession>A0A3E3IWG4</accession>
<dbReference type="AlphaFoldDB" id="A0A3E3IWG4"/>
<evidence type="ECO:0000256" key="1">
    <source>
        <dbReference type="SAM" id="Phobius"/>
    </source>
</evidence>
<name>A0A3E3IWG4_9FIRM</name>
<comment type="caution">
    <text evidence="3">The sequence shown here is derived from an EMBL/GenBank/DDBJ whole genome shotgun (WGS) entry which is preliminary data.</text>
</comment>